<sequence>MRAAFSFVLLALTATSAFASPLEARASGYKLLSDGTKGTVEGKAADFGATYHASTFLSQQGCSSTALISKCYTAKLPSSGELETKDHRPWILGGVGSKQRAVLITPAITVSTPTVIHRFKIHLSTSFTKIPKGEVVTLAAFHNADSTVGAFSLFALEAKTWTGEETSGTYIYLNAVDKDTGASFPIQYPGFADGRTIEFTFSFTTTGTTVSSRVVETGESSTSQHFTAVAIAQGAKHAITLGPARNPVKGSQALKVWFGDYVASQQE</sequence>
<protein>
    <submittedName>
        <fullName evidence="2">Uncharacterized protein</fullName>
    </submittedName>
</protein>
<evidence type="ECO:0000256" key="1">
    <source>
        <dbReference type="SAM" id="SignalP"/>
    </source>
</evidence>
<name>A0A060STV8_PYCCI</name>
<accession>A0A060STV8</accession>
<dbReference type="AlphaFoldDB" id="A0A060STV8"/>
<dbReference type="Proteomes" id="UP000029665">
    <property type="component" value="Unassembled WGS sequence"/>
</dbReference>
<feature type="signal peptide" evidence="1">
    <location>
        <begin position="1"/>
        <end position="19"/>
    </location>
</feature>
<keyword evidence="1" id="KW-0732">Signal</keyword>
<dbReference type="OMA" id="LFKHEIT"/>
<evidence type="ECO:0000313" key="3">
    <source>
        <dbReference type="Proteomes" id="UP000029665"/>
    </source>
</evidence>
<keyword evidence="3" id="KW-1185">Reference proteome</keyword>
<proteinExistence type="predicted"/>
<feature type="chain" id="PRO_5001587720" evidence="1">
    <location>
        <begin position="20"/>
        <end position="267"/>
    </location>
</feature>
<organism evidence="2 3">
    <name type="scientific">Pycnoporus cinnabarinus</name>
    <name type="common">Cinnabar-red polypore</name>
    <name type="synonym">Trametes cinnabarina</name>
    <dbReference type="NCBI Taxonomy" id="5643"/>
    <lineage>
        <taxon>Eukaryota</taxon>
        <taxon>Fungi</taxon>
        <taxon>Dikarya</taxon>
        <taxon>Basidiomycota</taxon>
        <taxon>Agaricomycotina</taxon>
        <taxon>Agaricomycetes</taxon>
        <taxon>Polyporales</taxon>
        <taxon>Polyporaceae</taxon>
        <taxon>Trametes</taxon>
    </lineage>
</organism>
<evidence type="ECO:0000313" key="2">
    <source>
        <dbReference type="EMBL" id="CDO77586.1"/>
    </source>
</evidence>
<reference evidence="2" key="1">
    <citation type="submission" date="2014-01" db="EMBL/GenBank/DDBJ databases">
        <title>The genome of the white-rot fungus Pycnoporus cinnabarinus: a basidiomycete model with a versatile arsenal for lignocellulosic biomass breakdown.</title>
        <authorList>
            <person name="Levasseur A."/>
            <person name="Lomascolo A."/>
            <person name="Ruiz-Duenas F.J."/>
            <person name="Uzan E."/>
            <person name="Piumi F."/>
            <person name="Kues U."/>
            <person name="Ram A.F.J."/>
            <person name="Murat C."/>
            <person name="Haon M."/>
            <person name="Benoit I."/>
            <person name="Arfi Y."/>
            <person name="Chevret D."/>
            <person name="Drula E."/>
            <person name="Kwon M.J."/>
            <person name="Gouret P."/>
            <person name="Lesage-Meessen L."/>
            <person name="Lombard V."/>
            <person name="Mariette J."/>
            <person name="Noirot C."/>
            <person name="Park J."/>
            <person name="Patyshakuliyeva A."/>
            <person name="Wieneger R.A.B."/>
            <person name="Wosten H.A.B."/>
            <person name="Martin F."/>
            <person name="Coutinho P.M."/>
            <person name="de Vries R."/>
            <person name="Martinez A.T."/>
            <person name="Klopp C."/>
            <person name="Pontarotti P."/>
            <person name="Henrissat B."/>
            <person name="Record E."/>
        </authorList>
    </citation>
    <scope>NUCLEOTIDE SEQUENCE [LARGE SCALE GENOMIC DNA]</scope>
    <source>
        <strain evidence="2">BRFM137</strain>
    </source>
</reference>
<gene>
    <name evidence="2" type="ORF">BN946_scf184936.g11</name>
</gene>
<dbReference type="OrthoDB" id="3209727at2759"/>
<comment type="caution">
    <text evidence="2">The sequence shown here is derived from an EMBL/GenBank/DDBJ whole genome shotgun (WGS) entry which is preliminary data.</text>
</comment>
<dbReference type="EMBL" id="CCBP010000459">
    <property type="protein sequence ID" value="CDO77586.1"/>
    <property type="molecule type" value="Genomic_DNA"/>
</dbReference>
<dbReference type="HOGENOM" id="CLU_1042599_0_0_1"/>